<feature type="region of interest" description="Disordered" evidence="6">
    <location>
        <begin position="292"/>
        <end position="375"/>
    </location>
</feature>
<evidence type="ECO:0000313" key="8">
    <source>
        <dbReference type="EMBL" id="GAA4196602.1"/>
    </source>
</evidence>
<dbReference type="PANTHER" id="PTHR30213">
    <property type="entry name" value="INNER MEMBRANE PROTEIN YHJD"/>
    <property type="match status" value="1"/>
</dbReference>
<feature type="compositionally biased region" description="Basic and acidic residues" evidence="6">
    <location>
        <begin position="292"/>
        <end position="304"/>
    </location>
</feature>
<evidence type="ECO:0000256" key="2">
    <source>
        <dbReference type="ARBA" id="ARBA00022475"/>
    </source>
</evidence>
<evidence type="ECO:0000256" key="5">
    <source>
        <dbReference type="ARBA" id="ARBA00023136"/>
    </source>
</evidence>
<evidence type="ECO:0000256" key="1">
    <source>
        <dbReference type="ARBA" id="ARBA00004651"/>
    </source>
</evidence>
<keyword evidence="5 7" id="KW-0472">Membrane</keyword>
<evidence type="ECO:0000256" key="3">
    <source>
        <dbReference type="ARBA" id="ARBA00022692"/>
    </source>
</evidence>
<evidence type="ECO:0000313" key="9">
    <source>
        <dbReference type="Proteomes" id="UP001501251"/>
    </source>
</evidence>
<feature type="transmembrane region" description="Helical" evidence="7">
    <location>
        <begin position="142"/>
        <end position="165"/>
    </location>
</feature>
<dbReference type="RefSeq" id="WP_344919897.1">
    <property type="nucleotide sequence ID" value="NZ_BAABAQ010000008.1"/>
</dbReference>
<dbReference type="Pfam" id="PF03631">
    <property type="entry name" value="Virul_fac_BrkB"/>
    <property type="match status" value="1"/>
</dbReference>
<evidence type="ECO:0000256" key="4">
    <source>
        <dbReference type="ARBA" id="ARBA00022989"/>
    </source>
</evidence>
<dbReference type="Proteomes" id="UP001501251">
    <property type="component" value="Unassembled WGS sequence"/>
</dbReference>
<sequence>MTVTGLTTRISETWTRARHRHGWLDHLVRAVVRYDEVDAGRLSAALTYYSFFAVFALGLLGFAIIGQFLDDPKVLNTVQGYLSENFPRLDVPALQSARATAGAIAFVGLPLTGLFWMDALRSAIRAIWRIEEYPGRFMMRQVIDLGVMAGLGLLLSASLAGAFVAEAVLNWLFMHTVGVDDTVSRWLLSAAAFVIGLAVNTLLAIALLCAPPRLRLSFRRVIWPALLITAGLEVLKSLGQVYLEMTVGNPAYHVVAGAVGMLVFLKILNQLILLAAALTATGEGTMIDLAARRDRSDAEREGSRAAKAGSPKKDDSPKDGSPKEDLPRDGSPAGDDRPRVTGHRMTGRRSAADGDGIISFSGDGGETAARRRHPV</sequence>
<comment type="subcellular location">
    <subcellularLocation>
        <location evidence="1">Cell membrane</location>
        <topology evidence="1">Multi-pass membrane protein</topology>
    </subcellularLocation>
</comment>
<evidence type="ECO:0000256" key="7">
    <source>
        <dbReference type="SAM" id="Phobius"/>
    </source>
</evidence>
<keyword evidence="2" id="KW-1003">Cell membrane</keyword>
<reference evidence="9" key="1">
    <citation type="journal article" date="2019" name="Int. J. Syst. Evol. Microbiol.">
        <title>The Global Catalogue of Microorganisms (GCM) 10K type strain sequencing project: providing services to taxonomists for standard genome sequencing and annotation.</title>
        <authorList>
            <consortium name="The Broad Institute Genomics Platform"/>
            <consortium name="The Broad Institute Genome Sequencing Center for Infectious Disease"/>
            <person name="Wu L."/>
            <person name="Ma J."/>
        </authorList>
    </citation>
    <scope>NUCLEOTIDE SEQUENCE [LARGE SCALE GENOMIC DNA]</scope>
    <source>
        <strain evidence="9">JCM 17388</strain>
    </source>
</reference>
<keyword evidence="3 7" id="KW-0812">Transmembrane</keyword>
<protein>
    <recommendedName>
        <fullName evidence="10">YihY/virulence factor BrkB family protein</fullName>
    </recommendedName>
</protein>
<accession>A0ABP8B2Y0</accession>
<feature type="compositionally biased region" description="Basic and acidic residues" evidence="6">
    <location>
        <begin position="311"/>
        <end position="339"/>
    </location>
</feature>
<proteinExistence type="predicted"/>
<keyword evidence="9" id="KW-1185">Reference proteome</keyword>
<name>A0ABP8B2Y0_9ACTN</name>
<feature type="transmembrane region" description="Helical" evidence="7">
    <location>
        <begin position="185"/>
        <end position="209"/>
    </location>
</feature>
<gene>
    <name evidence="8" type="ORF">GCM10022252_44190</name>
</gene>
<feature type="transmembrane region" description="Helical" evidence="7">
    <location>
        <begin position="221"/>
        <end position="239"/>
    </location>
</feature>
<feature type="transmembrane region" description="Helical" evidence="7">
    <location>
        <begin position="48"/>
        <end position="69"/>
    </location>
</feature>
<feature type="transmembrane region" description="Helical" evidence="7">
    <location>
        <begin position="99"/>
        <end position="121"/>
    </location>
</feature>
<evidence type="ECO:0008006" key="10">
    <source>
        <dbReference type="Google" id="ProtNLM"/>
    </source>
</evidence>
<evidence type="ECO:0000256" key="6">
    <source>
        <dbReference type="SAM" id="MobiDB-lite"/>
    </source>
</evidence>
<comment type="caution">
    <text evidence="8">The sequence shown here is derived from an EMBL/GenBank/DDBJ whole genome shotgun (WGS) entry which is preliminary data.</text>
</comment>
<keyword evidence="4 7" id="KW-1133">Transmembrane helix</keyword>
<dbReference type="InterPro" id="IPR017039">
    <property type="entry name" value="Virul_fac_BrkB"/>
</dbReference>
<organism evidence="8 9">
    <name type="scientific">Streptosporangium oxazolinicum</name>
    <dbReference type="NCBI Taxonomy" id="909287"/>
    <lineage>
        <taxon>Bacteria</taxon>
        <taxon>Bacillati</taxon>
        <taxon>Actinomycetota</taxon>
        <taxon>Actinomycetes</taxon>
        <taxon>Streptosporangiales</taxon>
        <taxon>Streptosporangiaceae</taxon>
        <taxon>Streptosporangium</taxon>
    </lineage>
</organism>
<dbReference type="EMBL" id="BAABAQ010000008">
    <property type="protein sequence ID" value="GAA4196602.1"/>
    <property type="molecule type" value="Genomic_DNA"/>
</dbReference>
<dbReference type="PANTHER" id="PTHR30213:SF1">
    <property type="entry name" value="INNER MEMBRANE PROTEIN YHJD"/>
    <property type="match status" value="1"/>
</dbReference>